<accession>A0A8K1G2H7</accession>
<reference evidence="1" key="1">
    <citation type="submission" date="2019-04" db="EMBL/GenBank/DDBJ databases">
        <title>Genome assembly of Zosterops borbonicus 15179.</title>
        <authorList>
            <person name="Leroy T."/>
            <person name="Anselmetti Y."/>
            <person name="Tilak M.-K."/>
            <person name="Nabholz B."/>
        </authorList>
    </citation>
    <scope>NUCLEOTIDE SEQUENCE</scope>
    <source>
        <strain evidence="1">HGM_15179</strain>
        <tissue evidence="1">Muscle</tissue>
    </source>
</reference>
<keyword evidence="2" id="KW-1185">Reference proteome</keyword>
<comment type="caution">
    <text evidence="1">The sequence shown here is derived from an EMBL/GenBank/DDBJ whole genome shotgun (WGS) entry which is preliminary data.</text>
</comment>
<dbReference type="Proteomes" id="UP000796761">
    <property type="component" value="Unassembled WGS sequence"/>
</dbReference>
<protein>
    <submittedName>
        <fullName evidence="1">Uncharacterized protein</fullName>
    </submittedName>
</protein>
<gene>
    <name evidence="1" type="ORF">HGM15179_016502</name>
</gene>
<name>A0A8K1G2H7_9PASS</name>
<proteinExistence type="predicted"/>
<sequence length="148" mass="16427">MSRPWLPALLAQGRMGSFFSCPGMALKPLQLSRWSSLDHRRPGYNFLGFTLCKQTFPVSQDNAYSRGELLRTIPSSVTGSCIGQVEVNPTKPEHNKPLSWFGKTAVCQGKAGASLGMEKERRQNQDYLEDKIWTMSSDILAAAIDCTI</sequence>
<organism evidence="1 2">
    <name type="scientific">Zosterops borbonicus</name>
    <dbReference type="NCBI Taxonomy" id="364589"/>
    <lineage>
        <taxon>Eukaryota</taxon>
        <taxon>Metazoa</taxon>
        <taxon>Chordata</taxon>
        <taxon>Craniata</taxon>
        <taxon>Vertebrata</taxon>
        <taxon>Euteleostomi</taxon>
        <taxon>Archelosauria</taxon>
        <taxon>Archosauria</taxon>
        <taxon>Dinosauria</taxon>
        <taxon>Saurischia</taxon>
        <taxon>Theropoda</taxon>
        <taxon>Coelurosauria</taxon>
        <taxon>Aves</taxon>
        <taxon>Neognathae</taxon>
        <taxon>Neoaves</taxon>
        <taxon>Telluraves</taxon>
        <taxon>Australaves</taxon>
        <taxon>Passeriformes</taxon>
        <taxon>Sylvioidea</taxon>
        <taxon>Zosteropidae</taxon>
        <taxon>Zosterops</taxon>
    </lineage>
</organism>
<dbReference type="EMBL" id="SWJQ01000834">
    <property type="protein sequence ID" value="TRZ10605.1"/>
    <property type="molecule type" value="Genomic_DNA"/>
</dbReference>
<dbReference type="AlphaFoldDB" id="A0A8K1G2H7"/>
<evidence type="ECO:0000313" key="1">
    <source>
        <dbReference type="EMBL" id="TRZ10605.1"/>
    </source>
</evidence>
<evidence type="ECO:0000313" key="2">
    <source>
        <dbReference type="Proteomes" id="UP000796761"/>
    </source>
</evidence>